<gene>
    <name evidence="2" type="ORF">Theth_0333</name>
</gene>
<dbReference type="PANTHER" id="PTHR18964">
    <property type="entry name" value="ROK (REPRESSOR, ORF, KINASE) FAMILY"/>
    <property type="match status" value="1"/>
</dbReference>
<dbReference type="PROSITE" id="PS01125">
    <property type="entry name" value="ROK"/>
    <property type="match status" value="1"/>
</dbReference>
<sequence length="292" mass="31922">MNKVIGIDIGGTMIKGGIVEEKIIKTRIIQPLAKKQPMESLDSVIKKLLRAGYEQIKCIGIATAGRVDSDDGVVLYASPNIPNWSSLQLSKILRKRYDIPCYVINDAKAAALAEAKIRNVSNLVLLTIGTGLGGGIIVNGEILQGFKWEAGEIGHTILHPNGRQCNCGKKGCAEQYISMKVLHRYAKERDRHRLIERFHQNDLQIVSAVERLVKDLVILTDKLFLTIDPEFVVIGGGFCELGSNVLEIIRKHLEPYASKSLYSPSQVDLSTLGNDAGIIGAAMYAESRISGG</sequence>
<name>F7YVC5_9THEM</name>
<dbReference type="EMBL" id="CP002351">
    <property type="protein sequence ID" value="AEH50428.1"/>
    <property type="molecule type" value="Genomic_DNA"/>
</dbReference>
<dbReference type="AlphaFoldDB" id="F7YVC5"/>
<dbReference type="Pfam" id="PF00480">
    <property type="entry name" value="ROK"/>
    <property type="match status" value="1"/>
</dbReference>
<dbReference type="RefSeq" id="WP_013931651.1">
    <property type="nucleotide sequence ID" value="NC_015707.1"/>
</dbReference>
<dbReference type="Proteomes" id="UP000006804">
    <property type="component" value="Chromosome"/>
</dbReference>
<dbReference type="SUPFAM" id="SSF53067">
    <property type="entry name" value="Actin-like ATPase domain"/>
    <property type="match status" value="1"/>
</dbReference>
<dbReference type="eggNOG" id="COG1940">
    <property type="taxonomic scope" value="Bacteria"/>
</dbReference>
<evidence type="ECO:0000313" key="3">
    <source>
        <dbReference type="Proteomes" id="UP000006804"/>
    </source>
</evidence>
<dbReference type="KEGG" id="tta:Theth_0333"/>
<reference evidence="2 3" key="1">
    <citation type="submission" date="2010-11" db="EMBL/GenBank/DDBJ databases">
        <title>The complete genome of Thermotoga thermarum DSM 5069.</title>
        <authorList>
            <consortium name="US DOE Joint Genome Institute (JGI-PGF)"/>
            <person name="Lucas S."/>
            <person name="Copeland A."/>
            <person name="Lapidus A."/>
            <person name="Bruce D."/>
            <person name="Goodwin L."/>
            <person name="Pitluck S."/>
            <person name="Kyrpides N."/>
            <person name="Mavromatis K."/>
            <person name="Ivanova N."/>
            <person name="Zeytun A."/>
            <person name="Brettin T."/>
            <person name="Detter J.C."/>
            <person name="Tapia R."/>
            <person name="Han C."/>
            <person name="Land M."/>
            <person name="Hauser L."/>
            <person name="Markowitz V."/>
            <person name="Cheng J.-F."/>
            <person name="Hugenholtz P."/>
            <person name="Woyke T."/>
            <person name="Wu D."/>
            <person name="Spring S."/>
            <person name="Schroeder M."/>
            <person name="Brambilla E."/>
            <person name="Klenk H.-P."/>
            <person name="Eisen J.A."/>
        </authorList>
    </citation>
    <scope>NUCLEOTIDE SEQUENCE [LARGE SCALE GENOMIC DNA]</scope>
    <source>
        <strain evidence="2 3">DSM 5069</strain>
    </source>
</reference>
<dbReference type="OrthoDB" id="9795247at2"/>
<comment type="similarity">
    <text evidence="1">Belongs to the ROK (NagC/XylR) family.</text>
</comment>
<dbReference type="InterPro" id="IPR049874">
    <property type="entry name" value="ROK_cs"/>
</dbReference>
<dbReference type="InterPro" id="IPR000600">
    <property type="entry name" value="ROK"/>
</dbReference>
<dbReference type="InterPro" id="IPR043129">
    <property type="entry name" value="ATPase_NBD"/>
</dbReference>
<proteinExistence type="inferred from homology"/>
<protein>
    <submittedName>
        <fullName evidence="2">ROK family protein</fullName>
    </submittedName>
</protein>
<evidence type="ECO:0000313" key="2">
    <source>
        <dbReference type="EMBL" id="AEH50428.1"/>
    </source>
</evidence>
<dbReference type="Gene3D" id="3.30.420.40">
    <property type="match status" value="2"/>
</dbReference>
<evidence type="ECO:0000256" key="1">
    <source>
        <dbReference type="ARBA" id="ARBA00006479"/>
    </source>
</evidence>
<accession>F7YVC5</accession>
<dbReference type="STRING" id="688269.Theth_0333"/>
<dbReference type="PATRIC" id="fig|688269.3.peg.344"/>
<dbReference type="PANTHER" id="PTHR18964:SF149">
    <property type="entry name" value="BIFUNCTIONAL UDP-N-ACETYLGLUCOSAMINE 2-EPIMERASE_N-ACETYLMANNOSAMINE KINASE"/>
    <property type="match status" value="1"/>
</dbReference>
<organism evidence="2 3">
    <name type="scientific">Pseudothermotoga thermarum DSM 5069</name>
    <dbReference type="NCBI Taxonomy" id="688269"/>
    <lineage>
        <taxon>Bacteria</taxon>
        <taxon>Thermotogati</taxon>
        <taxon>Thermotogota</taxon>
        <taxon>Thermotogae</taxon>
        <taxon>Thermotogales</taxon>
        <taxon>Thermotogaceae</taxon>
        <taxon>Pseudothermotoga</taxon>
    </lineage>
</organism>
<dbReference type="HOGENOM" id="CLU_036604_0_2_0"/>
<keyword evidence="3" id="KW-1185">Reference proteome</keyword>